<organism evidence="2 3">
    <name type="scientific">Acinetobacter oleivorans</name>
    <dbReference type="NCBI Taxonomy" id="1148157"/>
    <lineage>
        <taxon>Bacteria</taxon>
        <taxon>Pseudomonadati</taxon>
        <taxon>Pseudomonadota</taxon>
        <taxon>Gammaproteobacteria</taxon>
        <taxon>Moraxellales</taxon>
        <taxon>Moraxellaceae</taxon>
        <taxon>Acinetobacter</taxon>
    </lineage>
</organism>
<protein>
    <recommendedName>
        <fullName evidence="1">YgjP-like metallopeptidase domain-containing protein</fullName>
    </recommendedName>
</protein>
<dbReference type="InterPro" id="IPR053136">
    <property type="entry name" value="UTP_pyrophosphatase-like"/>
</dbReference>
<proteinExistence type="predicted"/>
<dbReference type="EMBL" id="JHQK01000004">
    <property type="protein sequence ID" value="KHN67278.1"/>
    <property type="molecule type" value="Genomic_DNA"/>
</dbReference>
<dbReference type="PANTHER" id="PTHR30399:SF1">
    <property type="entry name" value="UTP PYROPHOSPHATASE"/>
    <property type="match status" value="1"/>
</dbReference>
<accession>A0A0B2UD62</accession>
<reference evidence="2 3" key="1">
    <citation type="submission" date="2014-03" db="EMBL/GenBank/DDBJ databases">
        <title>Genome sequence of the diesel-degrader and plant-growth promoter Acinetobacter oleivorans PF-1 isolated from the roots of poplar tree.</title>
        <authorList>
            <person name="Gkorezis P."/>
            <person name="van Hamme J."/>
            <person name="Rineau F."/>
            <person name="Vangronsveld J."/>
            <person name="Francetti A."/>
        </authorList>
    </citation>
    <scope>NUCLEOTIDE SEQUENCE [LARGE SCALE GENOMIC DNA]</scope>
    <source>
        <strain evidence="2 3">PF1</strain>
    </source>
</reference>
<dbReference type="PANTHER" id="PTHR30399">
    <property type="entry name" value="UNCHARACTERIZED PROTEIN YGJP"/>
    <property type="match status" value="1"/>
</dbReference>
<feature type="domain" description="YgjP-like metallopeptidase" evidence="1">
    <location>
        <begin position="17"/>
        <end position="216"/>
    </location>
</feature>
<comment type="caution">
    <text evidence="2">The sequence shown here is derived from an EMBL/GenBank/DDBJ whole genome shotgun (WGS) entry which is preliminary data.</text>
</comment>
<sequence length="226" mass="27015">MSAKMPEIKIVRHVRARKLRLRVEPASIRLTVPLFCSKKQIQHFLAQSEQWLIETWDKQQHIQSASLEIPSEIYFFNKDQPFQVVVQKQHRVFQFDWENSYLFIKDTQPYFALQSAVIAFAKQELPELLKELSEHTHLAYRECTIRRPKTRWGSCSSQHNIMLHAGLVLMPHEIVRYVAIHELAHTKHFDHSPAFWAEVEKYDPYFQKHRRQLKSNPLPAWWYVSN</sequence>
<dbReference type="Pfam" id="PF01863">
    <property type="entry name" value="YgjP-like"/>
    <property type="match status" value="1"/>
</dbReference>
<evidence type="ECO:0000313" key="2">
    <source>
        <dbReference type="EMBL" id="KHN67278.1"/>
    </source>
</evidence>
<dbReference type="CDD" id="cd07344">
    <property type="entry name" value="M48_yhfN_like"/>
    <property type="match status" value="1"/>
</dbReference>
<dbReference type="Proteomes" id="UP000031012">
    <property type="component" value="Unassembled WGS sequence"/>
</dbReference>
<dbReference type="InterPro" id="IPR002725">
    <property type="entry name" value="YgjP-like_metallopeptidase"/>
</dbReference>
<evidence type="ECO:0000313" key="3">
    <source>
        <dbReference type="Proteomes" id="UP000031012"/>
    </source>
</evidence>
<name>A0A0B2UD62_9GAMM</name>
<dbReference type="Gene3D" id="3.30.2010.10">
    <property type="entry name" value="Metalloproteases ('zincins'), catalytic domain"/>
    <property type="match status" value="1"/>
</dbReference>
<gene>
    <name evidence="2" type="ORF">DH17_11290</name>
</gene>
<dbReference type="AlphaFoldDB" id="A0A0B2UD62"/>
<evidence type="ECO:0000259" key="1">
    <source>
        <dbReference type="Pfam" id="PF01863"/>
    </source>
</evidence>